<dbReference type="Gene3D" id="3.30.720.110">
    <property type="match status" value="1"/>
</dbReference>
<feature type="domain" description="PhnB-like" evidence="1">
    <location>
        <begin position="4"/>
        <end position="128"/>
    </location>
</feature>
<dbReference type="Pfam" id="PF06983">
    <property type="entry name" value="3-dmu-9_3-mt"/>
    <property type="match status" value="1"/>
</dbReference>
<dbReference type="AlphaFoldDB" id="A0A5R9ACS8"/>
<dbReference type="InterPro" id="IPR028973">
    <property type="entry name" value="PhnB-like"/>
</dbReference>
<proteinExistence type="predicted"/>
<reference evidence="2 3" key="1">
    <citation type="submission" date="2019-05" db="EMBL/GenBank/DDBJ databases">
        <authorList>
            <person name="Moore K."/>
            <person name="O'Neill P."/>
            <person name="Farbos A."/>
            <person name="Studholme D.J."/>
        </authorList>
    </citation>
    <scope>NUCLEOTIDE SEQUENCE [LARGE SCALE GENOMIC DNA]</scope>
    <source>
        <strain evidence="2 3">DSM 9128</strain>
    </source>
</reference>
<evidence type="ECO:0000313" key="3">
    <source>
        <dbReference type="Proteomes" id="UP000307510"/>
    </source>
</evidence>
<organism evidence="2 3">
    <name type="scientific">Pseudomonas nitroreducens</name>
    <dbReference type="NCBI Taxonomy" id="46680"/>
    <lineage>
        <taxon>Bacteria</taxon>
        <taxon>Pseudomonadati</taxon>
        <taxon>Pseudomonadota</taxon>
        <taxon>Gammaproteobacteria</taxon>
        <taxon>Pseudomonadales</taxon>
        <taxon>Pseudomonadaceae</taxon>
        <taxon>Pseudomonas</taxon>
    </lineage>
</organism>
<dbReference type="PIRSF" id="PIRSF021700">
    <property type="entry name" value="3_dmu_93_MTrfase"/>
    <property type="match status" value="1"/>
</dbReference>
<evidence type="ECO:0000259" key="1">
    <source>
        <dbReference type="Pfam" id="PF06983"/>
    </source>
</evidence>
<reference evidence="3" key="2">
    <citation type="submission" date="2019-06" db="EMBL/GenBank/DDBJ databases">
        <title>AzeR, a transcriptional regulator that responds to azelaic acid in Pseudomonas nitroreducens.</title>
        <authorList>
            <person name="Bez C."/>
            <person name="Javvadi S.G."/>
            <person name="Bertani I."/>
            <person name="Devescovi G."/>
            <person name="Studholme D.J."/>
            <person name="Geller A."/>
            <person name="Levy A."/>
            <person name="Venturi V."/>
        </authorList>
    </citation>
    <scope>NUCLEOTIDE SEQUENCE [LARGE SCALE GENOMIC DNA]</scope>
    <source>
        <strain evidence="3">DSM 9128</strain>
    </source>
</reference>
<dbReference type="InterPro" id="IPR029068">
    <property type="entry name" value="Glyas_Bleomycin-R_OHBP_Dase"/>
</dbReference>
<comment type="caution">
    <text evidence="2">The sequence shown here is derived from an EMBL/GenBank/DDBJ whole genome shotgun (WGS) entry which is preliminary data.</text>
</comment>
<dbReference type="Gene3D" id="3.30.720.100">
    <property type="match status" value="1"/>
</dbReference>
<gene>
    <name evidence="2" type="ORF">FEA48_09295</name>
</gene>
<evidence type="ECO:0000313" key="2">
    <source>
        <dbReference type="EMBL" id="TLP76579.1"/>
    </source>
</evidence>
<dbReference type="Proteomes" id="UP000307510">
    <property type="component" value="Unassembled WGS sequence"/>
</dbReference>
<dbReference type="InterPro" id="IPR009725">
    <property type="entry name" value="3_dmu_93_MTrfase"/>
</dbReference>
<dbReference type="PANTHER" id="PTHR33990">
    <property type="entry name" value="PROTEIN YJDN-RELATED"/>
    <property type="match status" value="1"/>
</dbReference>
<accession>A0A5R9ACS8</accession>
<sequence>MTTATPFLMFQGGVAQAALDLYLVTFPNSRVVHAERYGAGEPGPEGTIKVARFEVCGQAFLCSDSPVKHDFDFTPSSSIFVEFESGEVLERIFAVLAEGGRVYMPLGDYGFSPRFGWVSDRFGVSWQLSLVR</sequence>
<dbReference type="EMBL" id="VASG01000002">
    <property type="protein sequence ID" value="TLP76579.1"/>
    <property type="molecule type" value="Genomic_DNA"/>
</dbReference>
<dbReference type="SUPFAM" id="SSF54593">
    <property type="entry name" value="Glyoxalase/Bleomycin resistance protein/Dihydroxybiphenyl dioxygenase"/>
    <property type="match status" value="1"/>
</dbReference>
<dbReference type="PANTHER" id="PTHR33990:SF4">
    <property type="entry name" value="PHNB-LIKE DOMAIN-CONTAINING PROTEIN"/>
    <property type="match status" value="1"/>
</dbReference>
<dbReference type="CDD" id="cd06588">
    <property type="entry name" value="PhnB_like"/>
    <property type="match status" value="1"/>
</dbReference>
<dbReference type="RefSeq" id="WP_138213535.1">
    <property type="nucleotide sequence ID" value="NZ_VASG01000002.1"/>
</dbReference>
<protein>
    <submittedName>
        <fullName evidence="2">VOC family protein</fullName>
    </submittedName>
</protein>
<name>A0A5R9ACS8_PSENT</name>